<dbReference type="Proteomes" id="UP000002051">
    <property type="component" value="Chromosome 6"/>
</dbReference>
<evidence type="ECO:0000313" key="3">
    <source>
        <dbReference type="EMBL" id="RHN50698.1"/>
    </source>
</evidence>
<reference evidence="2 5" key="1">
    <citation type="journal article" date="2011" name="Nature">
        <title>The Medicago genome provides insight into the evolution of rhizobial symbioses.</title>
        <authorList>
            <person name="Young N.D."/>
            <person name="Debelle F."/>
            <person name="Oldroyd G.E."/>
            <person name="Geurts R."/>
            <person name="Cannon S.B."/>
            <person name="Udvardi M.K."/>
            <person name="Benedito V.A."/>
            <person name="Mayer K.F."/>
            <person name="Gouzy J."/>
            <person name="Schoof H."/>
            <person name="Van de Peer Y."/>
            <person name="Proost S."/>
            <person name="Cook D.R."/>
            <person name="Meyers B.C."/>
            <person name="Spannagl M."/>
            <person name="Cheung F."/>
            <person name="De Mita S."/>
            <person name="Krishnakumar V."/>
            <person name="Gundlach H."/>
            <person name="Zhou S."/>
            <person name="Mudge J."/>
            <person name="Bharti A.K."/>
            <person name="Murray J.D."/>
            <person name="Naoumkina M.A."/>
            <person name="Rosen B."/>
            <person name="Silverstein K.A."/>
            <person name="Tang H."/>
            <person name="Rombauts S."/>
            <person name="Zhao P.X."/>
            <person name="Zhou P."/>
            <person name="Barbe V."/>
            <person name="Bardou P."/>
            <person name="Bechner M."/>
            <person name="Bellec A."/>
            <person name="Berger A."/>
            <person name="Berges H."/>
            <person name="Bidwell S."/>
            <person name="Bisseling T."/>
            <person name="Choisne N."/>
            <person name="Couloux A."/>
            <person name="Denny R."/>
            <person name="Deshpande S."/>
            <person name="Dai X."/>
            <person name="Doyle J.J."/>
            <person name="Dudez A.M."/>
            <person name="Farmer A.D."/>
            <person name="Fouteau S."/>
            <person name="Franken C."/>
            <person name="Gibelin C."/>
            <person name="Gish J."/>
            <person name="Goldstein S."/>
            <person name="Gonzalez A.J."/>
            <person name="Green P.J."/>
            <person name="Hallab A."/>
            <person name="Hartog M."/>
            <person name="Hua A."/>
            <person name="Humphray S.J."/>
            <person name="Jeong D.H."/>
            <person name="Jing Y."/>
            <person name="Jocker A."/>
            <person name="Kenton S.M."/>
            <person name="Kim D.J."/>
            <person name="Klee K."/>
            <person name="Lai H."/>
            <person name="Lang C."/>
            <person name="Lin S."/>
            <person name="Macmil S.L."/>
            <person name="Magdelenat G."/>
            <person name="Matthews L."/>
            <person name="McCorrison J."/>
            <person name="Monaghan E.L."/>
            <person name="Mun J.H."/>
            <person name="Najar F.Z."/>
            <person name="Nicholson C."/>
            <person name="Noirot C."/>
            <person name="O'Bleness M."/>
            <person name="Paule C.R."/>
            <person name="Poulain J."/>
            <person name="Prion F."/>
            <person name="Qin B."/>
            <person name="Qu C."/>
            <person name="Retzel E.F."/>
            <person name="Riddle C."/>
            <person name="Sallet E."/>
            <person name="Samain S."/>
            <person name="Samson N."/>
            <person name="Sanders I."/>
            <person name="Saurat O."/>
            <person name="Scarpelli C."/>
            <person name="Schiex T."/>
            <person name="Segurens B."/>
            <person name="Severin A.J."/>
            <person name="Sherrier D.J."/>
            <person name="Shi R."/>
            <person name="Sims S."/>
            <person name="Singer S.R."/>
            <person name="Sinharoy S."/>
            <person name="Sterck L."/>
            <person name="Viollet A."/>
            <person name="Wang B.B."/>
            <person name="Wang K."/>
            <person name="Wang M."/>
            <person name="Wang X."/>
            <person name="Warfsmann J."/>
            <person name="Weissenbach J."/>
            <person name="White D.D."/>
            <person name="White J.D."/>
            <person name="Wiley G.B."/>
            <person name="Wincker P."/>
            <person name="Xing Y."/>
            <person name="Yang L."/>
            <person name="Yao Z."/>
            <person name="Ying F."/>
            <person name="Zhai J."/>
            <person name="Zhou L."/>
            <person name="Zuber A."/>
            <person name="Denarie J."/>
            <person name="Dixon R.A."/>
            <person name="May G.D."/>
            <person name="Schwartz D.C."/>
            <person name="Rogers J."/>
            <person name="Quetier F."/>
            <person name="Town C.D."/>
            <person name="Roe B.A."/>
        </authorList>
    </citation>
    <scope>NUCLEOTIDE SEQUENCE [LARGE SCALE GENOMIC DNA]</scope>
    <source>
        <strain evidence="2">A17</strain>
        <strain evidence="4 5">cv. Jemalong A17</strain>
    </source>
</reference>
<evidence type="ECO:0000313" key="4">
    <source>
        <dbReference type="EnsemblPlants" id="AES75133"/>
    </source>
</evidence>
<proteinExistence type="predicted"/>
<dbReference type="Proteomes" id="UP000265566">
    <property type="component" value="Chromosome 6"/>
</dbReference>
<evidence type="ECO:0000313" key="6">
    <source>
        <dbReference type="Proteomes" id="UP000265566"/>
    </source>
</evidence>
<dbReference type="EnsemblPlants" id="AES75133">
    <property type="protein sequence ID" value="AES75133"/>
    <property type="gene ID" value="MTR_6g026850"/>
</dbReference>
<reference evidence="3" key="5">
    <citation type="journal article" date="2018" name="Nat. Plants">
        <title>Whole-genome landscape of Medicago truncatula symbiotic genes.</title>
        <authorList>
            <person name="Pecrix Y."/>
            <person name="Gamas P."/>
            <person name="Carrere S."/>
        </authorList>
    </citation>
    <scope>NUCLEOTIDE SEQUENCE</scope>
    <source>
        <tissue evidence="3">Leaves</tissue>
    </source>
</reference>
<feature type="compositionally biased region" description="Acidic residues" evidence="1">
    <location>
        <begin position="198"/>
        <end position="211"/>
    </location>
</feature>
<reference evidence="4" key="3">
    <citation type="submission" date="2015-04" db="UniProtKB">
        <authorList>
            <consortium name="EnsemblPlants"/>
        </authorList>
    </citation>
    <scope>IDENTIFICATION</scope>
    <source>
        <strain evidence="4">cv. Jemalong A17</strain>
    </source>
</reference>
<dbReference type="Gramene" id="rna35020">
    <property type="protein sequence ID" value="RHN50698.1"/>
    <property type="gene ID" value="gene35020"/>
</dbReference>
<dbReference type="GO" id="GO:0009638">
    <property type="term" value="P:phototropism"/>
    <property type="evidence" value="ECO:0007669"/>
    <property type="project" value="InterPro"/>
</dbReference>
<dbReference type="EMBL" id="CM001222">
    <property type="protein sequence ID" value="AES75133.1"/>
    <property type="molecule type" value="Genomic_DNA"/>
</dbReference>
<evidence type="ECO:0000313" key="2">
    <source>
        <dbReference type="EMBL" id="AES75133.1"/>
    </source>
</evidence>
<dbReference type="HOGENOM" id="CLU_991670_0_0_1"/>
<dbReference type="OrthoDB" id="691744at2759"/>
<gene>
    <name evidence="4" type="primary">11412532</name>
    <name evidence="2" type="ordered locus">MTR_6g026850</name>
    <name evidence="3" type="ORF">MtrunA17_Chr6g0460341</name>
</gene>
<feature type="region of interest" description="Disordered" evidence="1">
    <location>
        <begin position="1"/>
        <end position="63"/>
    </location>
</feature>
<dbReference type="PANTHER" id="PTHR33781:SF18">
    <property type="entry name" value="DOF-TYPE DOMAIN-CONTAINING PROTEIN"/>
    <property type="match status" value="1"/>
</dbReference>
<organism evidence="2 5">
    <name type="scientific">Medicago truncatula</name>
    <name type="common">Barrel medic</name>
    <name type="synonym">Medicago tribuloides</name>
    <dbReference type="NCBI Taxonomy" id="3880"/>
    <lineage>
        <taxon>Eukaryota</taxon>
        <taxon>Viridiplantae</taxon>
        <taxon>Streptophyta</taxon>
        <taxon>Embryophyta</taxon>
        <taxon>Tracheophyta</taxon>
        <taxon>Spermatophyta</taxon>
        <taxon>Magnoliopsida</taxon>
        <taxon>eudicotyledons</taxon>
        <taxon>Gunneridae</taxon>
        <taxon>Pentapetalae</taxon>
        <taxon>rosids</taxon>
        <taxon>fabids</taxon>
        <taxon>Fabales</taxon>
        <taxon>Fabaceae</taxon>
        <taxon>Papilionoideae</taxon>
        <taxon>50 kb inversion clade</taxon>
        <taxon>NPAAA clade</taxon>
        <taxon>Hologalegina</taxon>
        <taxon>IRL clade</taxon>
        <taxon>Trifolieae</taxon>
        <taxon>Medicago</taxon>
    </lineage>
</organism>
<dbReference type="PANTHER" id="PTHR33781">
    <property type="entry name" value="PROTEIN PHYTOCHROME KINASE SUBSTRATE 1-RELATED"/>
    <property type="match status" value="1"/>
</dbReference>
<feature type="compositionally biased region" description="Basic and acidic residues" evidence="1">
    <location>
        <begin position="186"/>
        <end position="197"/>
    </location>
</feature>
<name>G7KP69_MEDTR</name>
<evidence type="ECO:0000256" key="1">
    <source>
        <dbReference type="SAM" id="MobiDB-lite"/>
    </source>
</evidence>
<evidence type="ECO:0000313" key="5">
    <source>
        <dbReference type="Proteomes" id="UP000002051"/>
    </source>
</evidence>
<feature type="compositionally biased region" description="Low complexity" evidence="1">
    <location>
        <begin position="73"/>
        <end position="91"/>
    </location>
</feature>
<feature type="compositionally biased region" description="Basic and acidic residues" evidence="1">
    <location>
        <begin position="1"/>
        <end position="22"/>
    </location>
</feature>
<feature type="compositionally biased region" description="Polar residues" evidence="1">
    <location>
        <begin position="35"/>
        <end position="51"/>
    </location>
</feature>
<dbReference type="KEGG" id="mtr:11412532"/>
<feature type="compositionally biased region" description="Polar residues" evidence="1">
    <location>
        <begin position="153"/>
        <end position="185"/>
    </location>
</feature>
<keyword evidence="5" id="KW-1185">Reference proteome</keyword>
<accession>G7KP69</accession>
<sequence>MERGIHDTMDDLKKSEPRHATKEPSSGSIAHDLDSNNYNISPLLNTSSQHKQNQEAKKRKSYSHACSISSSSFHATTSTTHSSKSSSSTSSNKLVGLKYSHLTTNAISPSKKNPSHSNIFIDLYKKIKASLSKPISVIRRKCSCFDKNSLQVKENTSKPKASSSTTLPTPQIQALPQNEITINDVNQEKTPKDKLTTNDEDDDHDHEEEKEEEVRDSLHVFQPTSLPKSNVNDEDVASDSSSDLFEIEGFSTQATTLEYPTKPSMIECQETTTATNVLCDT</sequence>
<reference evidence="6" key="4">
    <citation type="journal article" date="2018" name="Nat. Plants">
        <title>Whole-genome landscape of Medicago truncatula symbiotic genes.</title>
        <authorList>
            <person name="Pecrix Y."/>
            <person name="Staton S.E."/>
            <person name="Sallet E."/>
            <person name="Lelandais-Briere C."/>
            <person name="Moreau S."/>
            <person name="Carrere S."/>
            <person name="Blein T."/>
            <person name="Jardinaud M.F."/>
            <person name="Latrasse D."/>
            <person name="Zouine M."/>
            <person name="Zahm M."/>
            <person name="Kreplak J."/>
            <person name="Mayjonade B."/>
            <person name="Satge C."/>
            <person name="Perez M."/>
            <person name="Cauet S."/>
            <person name="Marande W."/>
            <person name="Chantry-Darmon C."/>
            <person name="Lopez-Roques C."/>
            <person name="Bouchez O."/>
            <person name="Berard A."/>
            <person name="Debelle F."/>
            <person name="Munos S."/>
            <person name="Bendahmane A."/>
            <person name="Berges H."/>
            <person name="Niebel A."/>
            <person name="Buitink J."/>
            <person name="Frugier F."/>
            <person name="Benhamed M."/>
            <person name="Crespi M."/>
            <person name="Gouzy J."/>
            <person name="Gamas P."/>
        </authorList>
    </citation>
    <scope>NUCLEOTIDE SEQUENCE [LARGE SCALE GENOMIC DNA]</scope>
    <source>
        <strain evidence="6">cv. Jemalong A17</strain>
    </source>
</reference>
<feature type="region of interest" description="Disordered" evidence="1">
    <location>
        <begin position="153"/>
        <end position="243"/>
    </location>
</feature>
<protein>
    <submittedName>
        <fullName evidence="2 4">Uncharacterized protein</fullName>
    </submittedName>
</protein>
<dbReference type="PaxDb" id="3880-AES75133"/>
<dbReference type="InterPro" id="IPR039615">
    <property type="entry name" value="PKS"/>
</dbReference>
<feature type="region of interest" description="Disordered" evidence="1">
    <location>
        <begin position="73"/>
        <end position="92"/>
    </location>
</feature>
<dbReference type="EMBL" id="PSQE01000006">
    <property type="protein sequence ID" value="RHN50698.1"/>
    <property type="molecule type" value="Genomic_DNA"/>
</dbReference>
<reference evidence="2 5" key="2">
    <citation type="journal article" date="2014" name="BMC Genomics">
        <title>An improved genome release (version Mt4.0) for the model legume Medicago truncatula.</title>
        <authorList>
            <person name="Tang H."/>
            <person name="Krishnakumar V."/>
            <person name="Bidwell S."/>
            <person name="Rosen B."/>
            <person name="Chan A."/>
            <person name="Zhou S."/>
            <person name="Gentzbittel L."/>
            <person name="Childs K.L."/>
            <person name="Yandell M."/>
            <person name="Gundlach H."/>
            <person name="Mayer K.F."/>
            <person name="Schwartz D.C."/>
            <person name="Town C.D."/>
        </authorList>
    </citation>
    <scope>GENOME REANNOTATION</scope>
    <source>
        <strain evidence="4 5">cv. Jemalong A17</strain>
    </source>
</reference>
<dbReference type="OMA" id="HEFFFAT"/>
<dbReference type="AlphaFoldDB" id="G7KP69"/>